<keyword evidence="2" id="KW-1185">Reference proteome</keyword>
<dbReference type="OrthoDB" id="6239438at2"/>
<dbReference type="Proteomes" id="UP000246964">
    <property type="component" value="Unassembled WGS sequence"/>
</dbReference>
<dbReference type="InterPro" id="IPR027417">
    <property type="entry name" value="P-loop_NTPase"/>
</dbReference>
<name>A0A317Q2Q5_9GAMM</name>
<comment type="caution">
    <text evidence="1">The sequence shown here is derived from an EMBL/GenBank/DDBJ whole genome shotgun (WGS) entry which is preliminary data.</text>
</comment>
<keyword evidence="1" id="KW-0131">Cell cycle</keyword>
<dbReference type="EMBL" id="QGTT01000017">
    <property type="protein sequence ID" value="PWW09782.1"/>
    <property type="molecule type" value="Genomic_DNA"/>
</dbReference>
<sequence length="142" mass="16023">MRNKFYHHDMLSAVHEVTPDTWASELEATATSSSLEALLPRLHALSLRSHQWVTVIGATKDVVEKLVAAGISRTRIRWVCGRNQDEREWATEQALLAGTSSIVLSWLGELAPRTQQRLKMASKVSHTHSFIFDEQPSRTPLH</sequence>
<keyword evidence="1" id="KW-0132">Cell division</keyword>
<evidence type="ECO:0000313" key="1">
    <source>
        <dbReference type="EMBL" id="PWW09782.1"/>
    </source>
</evidence>
<dbReference type="GO" id="GO:0051301">
    <property type="term" value="P:cell division"/>
    <property type="evidence" value="ECO:0007669"/>
    <property type="project" value="UniProtKB-KW"/>
</dbReference>
<proteinExistence type="predicted"/>
<dbReference type="AlphaFoldDB" id="A0A317Q2Q5"/>
<accession>A0A317Q2Q5</accession>
<dbReference type="RefSeq" id="WP_110076651.1">
    <property type="nucleotide sequence ID" value="NZ_QGTT01000017.1"/>
</dbReference>
<protein>
    <submittedName>
        <fullName evidence="1">Cell division inhibitor SulA</fullName>
    </submittedName>
</protein>
<gene>
    <name evidence="1" type="ORF">DET45_11749</name>
</gene>
<dbReference type="SUPFAM" id="SSF52540">
    <property type="entry name" value="P-loop containing nucleoside triphosphate hydrolases"/>
    <property type="match status" value="1"/>
</dbReference>
<reference evidence="1 2" key="1">
    <citation type="submission" date="2018-05" db="EMBL/GenBank/DDBJ databases">
        <title>Freshwater and sediment microbial communities from various areas in North America, analyzing microbe dynamics in response to fracking.</title>
        <authorList>
            <person name="Lamendella R."/>
        </authorList>
    </citation>
    <scope>NUCLEOTIDE SEQUENCE [LARGE SCALE GENOMIC DNA]</scope>
    <source>
        <strain evidence="1 2">125B1</strain>
    </source>
</reference>
<evidence type="ECO:0000313" key="2">
    <source>
        <dbReference type="Proteomes" id="UP000246964"/>
    </source>
</evidence>
<organism evidence="1 2">
    <name type="scientific">Pseudidiomarina maritima</name>
    <dbReference type="NCBI Taxonomy" id="519453"/>
    <lineage>
        <taxon>Bacteria</taxon>
        <taxon>Pseudomonadati</taxon>
        <taxon>Pseudomonadota</taxon>
        <taxon>Gammaproteobacteria</taxon>
        <taxon>Alteromonadales</taxon>
        <taxon>Idiomarinaceae</taxon>
        <taxon>Pseudidiomarina</taxon>
    </lineage>
</organism>
<dbReference type="Gene3D" id="3.40.50.300">
    <property type="entry name" value="P-loop containing nucleotide triphosphate hydrolases"/>
    <property type="match status" value="1"/>
</dbReference>